<proteinExistence type="inferred from homology"/>
<accession>A0A143H989</accession>
<dbReference type="Proteomes" id="UP000076021">
    <property type="component" value="Chromosome"/>
</dbReference>
<evidence type="ECO:0000313" key="5">
    <source>
        <dbReference type="EMBL" id="AMW98035.1"/>
    </source>
</evidence>
<dbReference type="PIRSF" id="PIRSF006078">
    <property type="entry name" value="GlxK"/>
    <property type="match status" value="1"/>
</dbReference>
<organism evidence="5 6">
    <name type="scientific">Rummeliibacillus stabekisii</name>
    <dbReference type="NCBI Taxonomy" id="241244"/>
    <lineage>
        <taxon>Bacteria</taxon>
        <taxon>Bacillati</taxon>
        <taxon>Bacillota</taxon>
        <taxon>Bacilli</taxon>
        <taxon>Bacillales</taxon>
        <taxon>Caryophanaceae</taxon>
        <taxon>Rummeliibacillus</taxon>
    </lineage>
</organism>
<dbReference type="AlphaFoldDB" id="A0A143H989"/>
<dbReference type="Gene3D" id="3.90.1510.10">
    <property type="entry name" value="Glycerate kinase, domain 2"/>
    <property type="match status" value="1"/>
</dbReference>
<evidence type="ECO:0000313" key="6">
    <source>
        <dbReference type="Proteomes" id="UP000076021"/>
    </source>
</evidence>
<comment type="similarity">
    <text evidence="1 4">Belongs to the glycerate kinase type-1 family.</text>
</comment>
<evidence type="ECO:0000256" key="1">
    <source>
        <dbReference type="ARBA" id="ARBA00006284"/>
    </source>
</evidence>
<dbReference type="InterPro" id="IPR036129">
    <property type="entry name" value="Glycerate_kinase_sf"/>
</dbReference>
<dbReference type="GO" id="GO:0031388">
    <property type="term" value="P:organic acid phosphorylation"/>
    <property type="evidence" value="ECO:0007669"/>
    <property type="project" value="UniProtKB-UniRule"/>
</dbReference>
<protein>
    <submittedName>
        <fullName evidence="5">Glycerate kinase</fullName>
    </submittedName>
</protein>
<keyword evidence="2 4" id="KW-0808">Transferase</keyword>
<dbReference type="InterPro" id="IPR018197">
    <property type="entry name" value="Glycerate_kinase_RE-like"/>
</dbReference>
<dbReference type="PANTHER" id="PTHR21599">
    <property type="entry name" value="GLYCERATE KINASE"/>
    <property type="match status" value="1"/>
</dbReference>
<evidence type="ECO:0000256" key="3">
    <source>
        <dbReference type="ARBA" id="ARBA00022777"/>
    </source>
</evidence>
<dbReference type="InterPro" id="IPR018193">
    <property type="entry name" value="Glyc_kinase_flavodox-like_fold"/>
</dbReference>
<evidence type="ECO:0000256" key="2">
    <source>
        <dbReference type="ARBA" id="ARBA00022679"/>
    </source>
</evidence>
<dbReference type="PANTHER" id="PTHR21599:SF0">
    <property type="entry name" value="GLYCERATE KINASE"/>
    <property type="match status" value="1"/>
</dbReference>
<keyword evidence="6" id="KW-1185">Reference proteome</keyword>
<reference evidence="6" key="2">
    <citation type="submission" date="2016-03" db="EMBL/GenBank/DDBJ databases">
        <authorList>
            <person name="Ploux O."/>
        </authorList>
    </citation>
    <scope>NUCLEOTIDE SEQUENCE [LARGE SCALE GENOMIC DNA]</scope>
    <source>
        <strain evidence="6">PP9</strain>
    </source>
</reference>
<gene>
    <name evidence="5" type="ORF">ATY39_00555</name>
</gene>
<dbReference type="NCBIfam" id="TIGR00045">
    <property type="entry name" value="glycerate kinase"/>
    <property type="match status" value="1"/>
</dbReference>
<dbReference type="EMBL" id="CP014806">
    <property type="protein sequence ID" value="AMW98035.1"/>
    <property type="molecule type" value="Genomic_DNA"/>
</dbReference>
<dbReference type="KEGG" id="rst:ATY39_00555"/>
<dbReference type="SUPFAM" id="SSF110738">
    <property type="entry name" value="Glycerate kinase I"/>
    <property type="match status" value="1"/>
</dbReference>
<dbReference type="Pfam" id="PF02595">
    <property type="entry name" value="Gly_kinase"/>
    <property type="match status" value="1"/>
</dbReference>
<dbReference type="RefSeq" id="WP_066784272.1">
    <property type="nucleotide sequence ID" value="NZ_CP014806.1"/>
</dbReference>
<sequence length="380" mass="39797">MKILLAPDSFKGSLTAMETANAMKEGILEVDSKVETILLPVADGGEGTMQSLCDATNGKLIRVLVEDPLEKIVQAAYGVLGDGETCVIEIAEASGLTRLNKEALNPIKASSYGTGQLIQHALNAGYRKFIIGLGGSATNDGGAGLLQALGIRLLNDEGTDLKKGGGALADIASIDMNGWDARIAESEFIIACDVKNPFVGPNGASVIFGPQKGASAEEVVLLDSSLKRFANVIEREIGIALHEKEGAGAAGGAGGAFLAFFDGQMRQGIQVVLEAVDFAHHVSDADLVLTGEGKTDLQTLSGKAPMGIAQAAKKAGKPTILISGTIDEDCRCSLTPYFTKIYSLVEESVSTEKAMDAAFVYLKEKTKEVVARFVCKEKGK</sequence>
<dbReference type="OrthoDB" id="9774290at2"/>
<evidence type="ECO:0000256" key="4">
    <source>
        <dbReference type="PIRNR" id="PIRNR006078"/>
    </source>
</evidence>
<name>A0A143H989_9BACL</name>
<dbReference type="Gene3D" id="3.40.50.10350">
    <property type="entry name" value="Glycerate kinase, domain 1"/>
    <property type="match status" value="1"/>
</dbReference>
<keyword evidence="3 4" id="KW-0418">Kinase</keyword>
<reference evidence="5 6" key="1">
    <citation type="journal article" date="2016" name="Genome Announc.">
        <title>Whole-Genome Sequence of Rummeliibacillus stabekisii Strain PP9 Isolated from Antarctic Soil.</title>
        <authorList>
            <person name="da Mota F.F."/>
            <person name="Vollu R.E."/>
            <person name="Jurelevicius D."/>
            <person name="Seldin L."/>
        </authorList>
    </citation>
    <scope>NUCLEOTIDE SEQUENCE [LARGE SCALE GENOMIC DNA]</scope>
    <source>
        <strain evidence="5 6">PP9</strain>
    </source>
</reference>
<dbReference type="GO" id="GO:0008887">
    <property type="term" value="F:glycerate kinase activity"/>
    <property type="evidence" value="ECO:0007669"/>
    <property type="project" value="UniProtKB-UniRule"/>
</dbReference>
<dbReference type="InterPro" id="IPR004381">
    <property type="entry name" value="Glycerate_kinase"/>
</dbReference>
<dbReference type="STRING" id="241244.ATY39_00555"/>